<comment type="subcellular location">
    <subcellularLocation>
        <location evidence="5">Secreted</location>
    </subcellularLocation>
    <subcellularLocation>
        <location evidence="5">Bacterial flagellum</location>
    </subcellularLocation>
</comment>
<dbReference type="InterPro" id="IPR003481">
    <property type="entry name" value="FliD_N"/>
</dbReference>
<comment type="subunit">
    <text evidence="2 5">Homopentamer.</text>
</comment>
<comment type="function">
    <text evidence="5">Required for morphogenesis and for the elongation of the flagellar filament by facilitating polymerization of the flagellin monomers at the tip of growing filament. Forms a capping structure, which prevents flagellin subunits (transported through the central channel of the flagellum) from leaking out without polymerization at the distal end.</text>
</comment>
<name>A0ABS8G5Y6_9ALTE</name>
<keyword evidence="9" id="KW-1185">Reference proteome</keyword>
<keyword evidence="3 5" id="KW-0175">Coiled coil</keyword>
<dbReference type="InterPro" id="IPR010809">
    <property type="entry name" value="FliD_C"/>
</dbReference>
<accession>A0ABS8G5Y6</accession>
<dbReference type="Pfam" id="PF07196">
    <property type="entry name" value="Flagellin_IN"/>
    <property type="match status" value="1"/>
</dbReference>
<reference evidence="8 9" key="1">
    <citation type="submission" date="2021-10" db="EMBL/GenBank/DDBJ databases">
        <title>Draft genome of Aestuariibacter halophilus JC2043.</title>
        <authorList>
            <person name="Emsley S.A."/>
            <person name="Pfannmuller K.M."/>
            <person name="Ushijima B."/>
            <person name="Saw J.H."/>
            <person name="Videau P."/>
        </authorList>
    </citation>
    <scope>NUCLEOTIDE SEQUENCE [LARGE SCALE GENOMIC DNA]</scope>
    <source>
        <strain evidence="8 9">JC2043</strain>
    </source>
</reference>
<organism evidence="8 9">
    <name type="scientific">Fluctibacter halophilus</name>
    <dbReference type="NCBI Taxonomy" id="226011"/>
    <lineage>
        <taxon>Bacteria</taxon>
        <taxon>Pseudomonadati</taxon>
        <taxon>Pseudomonadota</taxon>
        <taxon>Gammaproteobacteria</taxon>
        <taxon>Alteromonadales</taxon>
        <taxon>Alteromonadaceae</taxon>
        <taxon>Fluctibacter</taxon>
    </lineage>
</organism>
<feature type="domain" description="Flagellar hook-associated protein 2 C-terminal" evidence="7">
    <location>
        <begin position="236"/>
        <end position="475"/>
    </location>
</feature>
<evidence type="ECO:0000256" key="4">
    <source>
        <dbReference type="ARBA" id="ARBA00023143"/>
    </source>
</evidence>
<sequence>MSIQSLGVGSGLALDDLVNQLLEAERKPKQDRLDAKEESLDAEISALGTLKSKMSDFLDTVDELRSDFTLQGREPTIDNPDEAVEPFTAEASNSAVQGSYQIAVTQLASGSRIESAKAIDGGFASSSDSVLGAGSGSLTFKIDSTGDSFSLNVTAGMTLQQLRNAVNSATDNFGVTASIIDTGTADGGARLVFSSDTTGAGNDLVIVNDNDLADLNRVATTDSTETATYLTPALSAQNAKATIDGIDVESDTNTFENTIENVSFEAQEVSSLASDGVTYQTSKLTIGFDTEGLDKKIRDFVDNYNALAKEIKSLTKYGSSDLEDDGALAGDFMIRGIQTGLANILGSSVGASALGGLFQIGVELNDKGELEISSTDKFGLGSGEDRLKEALENNYDDIAALFTDPDEGIAARLYEYVKEYTTFSGLLPTRERSVKDEKDQLATEREQFELRMMSYEQILRDKYLNLDQTVAKLNQTGSALLASLGSA</sequence>
<evidence type="ECO:0000256" key="1">
    <source>
        <dbReference type="ARBA" id="ARBA00009764"/>
    </source>
</evidence>
<keyword evidence="8" id="KW-0282">Flagellum</keyword>
<evidence type="ECO:0000313" key="9">
    <source>
        <dbReference type="Proteomes" id="UP001520878"/>
    </source>
</evidence>
<evidence type="ECO:0000313" key="8">
    <source>
        <dbReference type="EMBL" id="MCC2615099.1"/>
    </source>
</evidence>
<evidence type="ECO:0000256" key="5">
    <source>
        <dbReference type="RuleBase" id="RU362066"/>
    </source>
</evidence>
<gene>
    <name evidence="8" type="primary">fliD</name>
    <name evidence="8" type="ORF">LJ739_02435</name>
</gene>
<dbReference type="PANTHER" id="PTHR30288">
    <property type="entry name" value="FLAGELLAR CAP/ASSEMBLY PROTEIN FLID"/>
    <property type="match status" value="1"/>
</dbReference>
<dbReference type="PANTHER" id="PTHR30288:SF0">
    <property type="entry name" value="FLAGELLAR HOOK-ASSOCIATED PROTEIN 2"/>
    <property type="match status" value="1"/>
</dbReference>
<comment type="similarity">
    <text evidence="1 5">Belongs to the FliD family.</text>
</comment>
<proteinExistence type="inferred from homology"/>
<dbReference type="RefSeq" id="WP_229157010.1">
    <property type="nucleotide sequence ID" value="NZ_JAJEWP010000001.1"/>
</dbReference>
<dbReference type="InterPro" id="IPR040026">
    <property type="entry name" value="FliD"/>
</dbReference>
<dbReference type="Pfam" id="PF07195">
    <property type="entry name" value="FliD_C"/>
    <property type="match status" value="1"/>
</dbReference>
<dbReference type="EMBL" id="JAJEWP010000001">
    <property type="protein sequence ID" value="MCC2615099.1"/>
    <property type="molecule type" value="Genomic_DNA"/>
</dbReference>
<feature type="domain" description="Flagellar hook-associated protein 2 N-terminal" evidence="6">
    <location>
        <begin position="10"/>
        <end position="110"/>
    </location>
</feature>
<dbReference type="Pfam" id="PF02465">
    <property type="entry name" value="FliD_N"/>
    <property type="match status" value="1"/>
</dbReference>
<keyword evidence="8" id="KW-0966">Cell projection</keyword>
<evidence type="ECO:0000259" key="6">
    <source>
        <dbReference type="Pfam" id="PF02465"/>
    </source>
</evidence>
<dbReference type="Proteomes" id="UP001520878">
    <property type="component" value="Unassembled WGS sequence"/>
</dbReference>
<keyword evidence="5" id="KW-0964">Secreted</keyword>
<keyword evidence="4 5" id="KW-0975">Bacterial flagellum</keyword>
<keyword evidence="8" id="KW-0969">Cilium</keyword>
<feature type="coiled-coil region" evidence="5">
    <location>
        <begin position="431"/>
        <end position="458"/>
    </location>
</feature>
<evidence type="ECO:0000256" key="2">
    <source>
        <dbReference type="ARBA" id="ARBA00011255"/>
    </source>
</evidence>
<comment type="caution">
    <text evidence="8">The sequence shown here is derived from an EMBL/GenBank/DDBJ whole genome shotgun (WGS) entry which is preliminary data.</text>
</comment>
<protein>
    <recommendedName>
        <fullName evidence="5">Flagellar hook-associated protein 2</fullName>
        <shortName evidence="5">HAP2</shortName>
    </recommendedName>
    <alternativeName>
        <fullName evidence="5">Flagellar cap protein</fullName>
    </alternativeName>
</protein>
<evidence type="ECO:0000256" key="3">
    <source>
        <dbReference type="ARBA" id="ARBA00023054"/>
    </source>
</evidence>
<evidence type="ECO:0000259" key="7">
    <source>
        <dbReference type="Pfam" id="PF07195"/>
    </source>
</evidence>
<dbReference type="InterPro" id="IPR010810">
    <property type="entry name" value="Flagellin_hook_IN_motif"/>
</dbReference>